<keyword evidence="2" id="KW-0804">Transcription</keyword>
<dbReference type="GO" id="GO:0031507">
    <property type="term" value="P:heterochromatin formation"/>
    <property type="evidence" value="ECO:0007669"/>
    <property type="project" value="TreeGrafter"/>
</dbReference>
<feature type="domain" description="SET" evidence="4">
    <location>
        <begin position="807"/>
        <end position="933"/>
    </location>
</feature>
<reference evidence="5 6" key="1">
    <citation type="submission" date="2018-07" db="EMBL/GenBank/DDBJ databases">
        <title>The complete nuclear genome of the prasinophyte Chloropicon primus (CCMP1205).</title>
        <authorList>
            <person name="Pombert J.-F."/>
            <person name="Otis C."/>
            <person name="Turmel M."/>
            <person name="Lemieux C."/>
        </authorList>
    </citation>
    <scope>NUCLEOTIDE SEQUENCE [LARGE SCALE GENOMIC DNA]</scope>
    <source>
        <strain evidence="5 6">CCMP1205</strain>
    </source>
</reference>
<dbReference type="Pfam" id="PF00856">
    <property type="entry name" value="SET"/>
    <property type="match status" value="1"/>
</dbReference>
<evidence type="ECO:0000256" key="1">
    <source>
        <dbReference type="ARBA" id="ARBA00023015"/>
    </source>
</evidence>
<dbReference type="GO" id="GO:0032259">
    <property type="term" value="P:methylation"/>
    <property type="evidence" value="ECO:0007669"/>
    <property type="project" value="UniProtKB-KW"/>
</dbReference>
<dbReference type="GO" id="GO:0046976">
    <property type="term" value="F:histone H3K27 methyltransferase activity"/>
    <property type="evidence" value="ECO:0007669"/>
    <property type="project" value="TreeGrafter"/>
</dbReference>
<dbReference type="PANTHER" id="PTHR45747:SF4">
    <property type="entry name" value="HISTONE-LYSINE N-METHYLTRANSFERASE E(Z)"/>
    <property type="match status" value="1"/>
</dbReference>
<dbReference type="Proteomes" id="UP000316726">
    <property type="component" value="Chromosome 6"/>
</dbReference>
<dbReference type="AlphaFoldDB" id="A0A5B8MN15"/>
<dbReference type="PANTHER" id="PTHR45747">
    <property type="entry name" value="HISTONE-LYSINE N-METHYLTRANSFERASE E(Z)"/>
    <property type="match status" value="1"/>
</dbReference>
<dbReference type="SMART" id="SM00317">
    <property type="entry name" value="SET"/>
    <property type="match status" value="1"/>
</dbReference>
<feature type="region of interest" description="Disordered" evidence="3">
    <location>
        <begin position="238"/>
        <end position="258"/>
    </location>
</feature>
<accession>A0A5B8MN15</accession>
<dbReference type="OrthoDB" id="6141102at2759"/>
<keyword evidence="5" id="KW-0808">Transferase</keyword>
<name>A0A5B8MN15_9CHLO</name>
<organism evidence="5 6">
    <name type="scientific">Chloropicon primus</name>
    <dbReference type="NCBI Taxonomy" id="1764295"/>
    <lineage>
        <taxon>Eukaryota</taxon>
        <taxon>Viridiplantae</taxon>
        <taxon>Chlorophyta</taxon>
        <taxon>Chloropicophyceae</taxon>
        <taxon>Chloropicales</taxon>
        <taxon>Chloropicaceae</taxon>
        <taxon>Chloropicon</taxon>
    </lineage>
</organism>
<feature type="region of interest" description="Disordered" evidence="3">
    <location>
        <begin position="13"/>
        <end position="54"/>
    </location>
</feature>
<keyword evidence="1" id="KW-0805">Transcription regulation</keyword>
<dbReference type="GO" id="GO:0003682">
    <property type="term" value="F:chromatin binding"/>
    <property type="evidence" value="ECO:0007669"/>
    <property type="project" value="TreeGrafter"/>
</dbReference>
<dbReference type="PROSITE" id="PS50280">
    <property type="entry name" value="SET"/>
    <property type="match status" value="1"/>
</dbReference>
<keyword evidence="6" id="KW-1185">Reference proteome</keyword>
<evidence type="ECO:0000313" key="6">
    <source>
        <dbReference type="Proteomes" id="UP000316726"/>
    </source>
</evidence>
<feature type="region of interest" description="Disordered" evidence="3">
    <location>
        <begin position="637"/>
        <end position="659"/>
    </location>
</feature>
<dbReference type="GO" id="GO:0005634">
    <property type="term" value="C:nucleus"/>
    <property type="evidence" value="ECO:0007669"/>
    <property type="project" value="TreeGrafter"/>
</dbReference>
<dbReference type="STRING" id="1764295.A0A5B8MN15"/>
<feature type="region of interest" description="Disordered" evidence="3">
    <location>
        <begin position="273"/>
        <end position="344"/>
    </location>
</feature>
<feature type="compositionally biased region" description="Polar residues" evidence="3">
    <location>
        <begin position="639"/>
        <end position="654"/>
    </location>
</feature>
<evidence type="ECO:0000313" key="5">
    <source>
        <dbReference type="EMBL" id="QDZ21787.1"/>
    </source>
</evidence>
<feature type="compositionally biased region" description="Basic and acidic residues" evidence="3">
    <location>
        <begin position="155"/>
        <end position="165"/>
    </location>
</feature>
<feature type="region of interest" description="Disordered" evidence="3">
    <location>
        <begin position="951"/>
        <end position="973"/>
    </location>
</feature>
<dbReference type="InterPro" id="IPR046341">
    <property type="entry name" value="SET_dom_sf"/>
</dbReference>
<dbReference type="InterPro" id="IPR045318">
    <property type="entry name" value="EZH1/2-like"/>
</dbReference>
<dbReference type="SUPFAM" id="SSF82199">
    <property type="entry name" value="SET domain"/>
    <property type="match status" value="1"/>
</dbReference>
<evidence type="ECO:0000256" key="3">
    <source>
        <dbReference type="SAM" id="MobiDB-lite"/>
    </source>
</evidence>
<sequence>MLPSRSAVALKIQNASRKHSKAKQTSAEVVITDSEKGSGWLPSEHGESGGGDAGAGGVELTSPFPSRNAGCFQNTSPQLSGAAISVISLSSASEGQAPVVEPPVVEPPVVEPPVVEPPVVEPTVVEPPVVQKQGRQGKRCKGLLNAMVKTLKTTGKKEMENESRETPPPSVVGGVKNVVDDFIKVRDDSSGQTNGDGPDLGSVYDTWDSDTEYDFFRAKKFKTGTKGLLERTKSLVTAEGVSKHRPSRKIKPEERREQRLRLRFNGFADRMKRDASSTVTVSEGHSHPASPERRDHSPSTSKRSDAKDGLHEGHRGIKVEHEDDLGYSGGPHEKSDTLMSGPSCSKLNRGRLKAELHRWYKEYKEKEMVVARKENCESILEHNRTGVMAQIARKKKLLRSRLGDHLHKAANPVTENAAVEELSKKSFDCCIRTKFKVDESLEIPKSTSWVLTKKNILGERVEEFEFMPHLGDDSQPLSGYIDQHDSLSYLPDLEERQCIKYLVLKAIEEHGRSQHVIDVLHDWVEDNIIAYYAMKESVIPGMIPHERPKESGPAYSFDTYPRLRSIYCKRCHIFNCLIHKGLDAQESCIYDRETILGNEFLIEKGLPTKRMLAPVKPLSPCSGDCCLHTWEDSAEGETGRQQEGTSANTNQSSDMPADAPSNWKEQCVLLGSIYESDCCKVSKILQLPCKAIRNYLTHKCKQEEKLHVESPSVKVVKPKKKAGRKRKNYKKQQVMQILEQDVNDYCKYKYEGCNCKAQQGHCKTNACPCFARGSECDPDTCNCTGCRKCDTGPTGCFNRKMQTWSHVKTLVGKSDVQGWGLFVKDGVKKNQFICEYTGERIPTKEADRRGALYDDKAVGTTFLFDLASGLDSHPTVDALRLGAKSKFINHPPTNRGVQANCTPKNFIVRGDKRLGIFALRDIAPMEELFFDYNFNNDGKIEWFQELKLESSSRRAGKKRKGGRPRASSKRSKL</sequence>
<proteinExistence type="predicted"/>
<evidence type="ECO:0000259" key="4">
    <source>
        <dbReference type="PROSITE" id="PS50280"/>
    </source>
</evidence>
<dbReference type="Gene3D" id="2.170.270.10">
    <property type="entry name" value="SET domain"/>
    <property type="match status" value="1"/>
</dbReference>
<feature type="region of interest" description="Disordered" evidence="3">
    <location>
        <begin position="155"/>
        <end position="175"/>
    </location>
</feature>
<dbReference type="InterPro" id="IPR001214">
    <property type="entry name" value="SET_dom"/>
</dbReference>
<feature type="compositionally biased region" description="Basic residues" evidence="3">
    <location>
        <begin position="954"/>
        <end position="973"/>
    </location>
</feature>
<keyword evidence="5" id="KW-0489">Methyltransferase</keyword>
<dbReference type="EMBL" id="CP031039">
    <property type="protein sequence ID" value="QDZ21787.1"/>
    <property type="molecule type" value="Genomic_DNA"/>
</dbReference>
<protein>
    <submittedName>
        <fullName evidence="5">Histone methyltransferase</fullName>
    </submittedName>
</protein>
<gene>
    <name evidence="5" type="ORF">A3770_06p43050</name>
</gene>
<evidence type="ECO:0000256" key="2">
    <source>
        <dbReference type="ARBA" id="ARBA00023163"/>
    </source>
</evidence>
<feature type="compositionally biased region" description="Basic and acidic residues" evidence="3">
    <location>
        <begin position="284"/>
        <end position="321"/>
    </location>
</feature>